<accession>A0A9N8ESR7</accession>
<dbReference type="OrthoDB" id="52317at2759"/>
<protein>
    <submittedName>
        <fullName evidence="2">Uncharacterized protein</fullName>
    </submittedName>
</protein>
<comment type="caution">
    <text evidence="2">The sequence shown here is derived from an EMBL/GenBank/DDBJ whole genome shotgun (WGS) entry which is preliminary data.</text>
</comment>
<evidence type="ECO:0000313" key="3">
    <source>
        <dbReference type="Proteomes" id="UP001153069"/>
    </source>
</evidence>
<reference evidence="2" key="1">
    <citation type="submission" date="2020-06" db="EMBL/GenBank/DDBJ databases">
        <authorList>
            <consortium name="Plant Systems Biology data submission"/>
        </authorList>
    </citation>
    <scope>NUCLEOTIDE SEQUENCE</scope>
    <source>
        <strain evidence="2">D6</strain>
    </source>
</reference>
<feature type="transmembrane region" description="Helical" evidence="1">
    <location>
        <begin position="715"/>
        <end position="734"/>
    </location>
</feature>
<evidence type="ECO:0000313" key="2">
    <source>
        <dbReference type="EMBL" id="CAB9524734.1"/>
    </source>
</evidence>
<feature type="transmembrane region" description="Helical" evidence="1">
    <location>
        <begin position="746"/>
        <end position="767"/>
    </location>
</feature>
<dbReference type="EMBL" id="CAICTM010001575">
    <property type="protein sequence ID" value="CAB9524734.1"/>
    <property type="molecule type" value="Genomic_DNA"/>
</dbReference>
<feature type="transmembrane region" description="Helical" evidence="1">
    <location>
        <begin position="677"/>
        <end position="703"/>
    </location>
</feature>
<keyword evidence="1" id="KW-0472">Membrane</keyword>
<dbReference type="AlphaFoldDB" id="A0A9N8ESR7"/>
<gene>
    <name evidence="2" type="ORF">SEMRO_1577_G283590.1</name>
</gene>
<feature type="transmembrane region" description="Helical" evidence="1">
    <location>
        <begin position="80"/>
        <end position="102"/>
    </location>
</feature>
<name>A0A9N8ESR7_9STRA</name>
<evidence type="ECO:0000256" key="1">
    <source>
        <dbReference type="SAM" id="Phobius"/>
    </source>
</evidence>
<feature type="transmembrane region" description="Helical" evidence="1">
    <location>
        <begin position="554"/>
        <end position="578"/>
    </location>
</feature>
<dbReference type="Proteomes" id="UP001153069">
    <property type="component" value="Unassembled WGS sequence"/>
</dbReference>
<keyword evidence="1" id="KW-0812">Transmembrane</keyword>
<keyword evidence="3" id="KW-1185">Reference proteome</keyword>
<proteinExistence type="predicted"/>
<sequence length="814" mass="91216">MQRQRNLKMSNSSARDLTELFDSTRNDEASVSVQSDNECPCRKQLEAITPESTQAGDLGDRILLAQSHRRSNDDIFGKRMYIVLAFILVPAAILHALVGLALKVVMPRDSNNQKLFNNFLQENTYVDIVKTTVPDVTAWYRSMDGDKTLLPANRRMSVSPSGAACVDRFFQQIEVVVNETSPAHVELAMKSLGLSNSLLTQVALQDLLEKPQPLAPWIEETTSCFAKISVLGHLCDAFESSIGSKPNFDEPHQRHILIYFANIFAVYQTLTSKAMTDISLLSEMSNTMIDLIESREQGYESTYTDPSVQEFANFKYQGITQSLQVLKHAIGENKVSQMTAHSLQINILEAVKVDASLGYRDNARVGLALASAVSVGPVVTDHVVHWKLGHEWVEAYLSWNMAFISGSLPLNLIIKLMIPAVSCTAMETPDGDGFIAPRTLSLALALMHEFPSMSELKDLVDKNSSSADEGLDVATIESLHTFYHSAQSISKDRFDMAHVMGKSNLQHSILPSPSKDTVERMLHELCGTSCYDGSYTMSWTSIESHLNDEDFKTYIGVILYMTAMLTGLGLELFGWDILTRDMGWSTKHETRWWLAQFLFPLFAATSLGLSISRNFMTLPFLAIGLWKFGIPETVSYMYGALYQDVKDPDQAWFKLSWGQLPKLINSVGNIMHHSASILTIVMFLSGAVLADRHMVASIVVLIMQHWFTLLKYKHLYLFCVIEIILEVYFEWVIFSELHYVHSRHPSLGYSSSAMLVAHWMYFFAGMLELAKSLEPKPPSADNETSTSSSKEMDSVMMRLVQSRHADFDSSAVEV</sequence>
<keyword evidence="1" id="KW-1133">Transmembrane helix</keyword>
<organism evidence="2 3">
    <name type="scientific">Seminavis robusta</name>
    <dbReference type="NCBI Taxonomy" id="568900"/>
    <lineage>
        <taxon>Eukaryota</taxon>
        <taxon>Sar</taxon>
        <taxon>Stramenopiles</taxon>
        <taxon>Ochrophyta</taxon>
        <taxon>Bacillariophyta</taxon>
        <taxon>Bacillariophyceae</taxon>
        <taxon>Bacillariophycidae</taxon>
        <taxon>Naviculales</taxon>
        <taxon>Naviculaceae</taxon>
        <taxon>Seminavis</taxon>
    </lineage>
</organism>
<feature type="transmembrane region" description="Helical" evidence="1">
    <location>
        <begin position="590"/>
        <end position="611"/>
    </location>
</feature>